<evidence type="ECO:0000313" key="2">
    <source>
        <dbReference type="EMBL" id="TNC07633.1"/>
    </source>
</evidence>
<organism evidence="2 3">
    <name type="scientific">Methylobacterium terricola</name>
    <dbReference type="NCBI Taxonomy" id="2583531"/>
    <lineage>
        <taxon>Bacteria</taxon>
        <taxon>Pseudomonadati</taxon>
        <taxon>Pseudomonadota</taxon>
        <taxon>Alphaproteobacteria</taxon>
        <taxon>Hyphomicrobiales</taxon>
        <taxon>Methylobacteriaceae</taxon>
        <taxon>Methylobacterium</taxon>
    </lineage>
</organism>
<comment type="caution">
    <text evidence="2">The sequence shown here is derived from an EMBL/GenBank/DDBJ whole genome shotgun (WGS) entry which is preliminary data.</text>
</comment>
<protein>
    <submittedName>
        <fullName evidence="2">Uncharacterized protein</fullName>
    </submittedName>
</protein>
<sequence length="265" mass="28410">MRDLISYGNVIALLSIVAAGAAIYLALTDSKGAAITMGGLFLSMGIVSQLDRFKSFEAFTIKAQLQDRIDRADELIKQLRTLSLLVAKAGYASTGLTTMSFGAVQASNYNLTKDFDAVLSTLSLTEDELQNVKQPLVKALAYRIWAGFFGVALAIPQYHPSDSSQRNPLSAKDGAALTTLNHNRLLSANNADDLRVLLKMFLPDGMSPQQISAADGYIEKLITLYEGCRKAGGPTPEFIAFEAQALTGAQIAPAAKAIYNGQIPD</sequence>
<keyword evidence="1" id="KW-0472">Membrane</keyword>
<keyword evidence="1" id="KW-0812">Transmembrane</keyword>
<name>A0A5C4L9U5_9HYPH</name>
<keyword evidence="1" id="KW-1133">Transmembrane helix</keyword>
<proteinExistence type="predicted"/>
<evidence type="ECO:0000256" key="1">
    <source>
        <dbReference type="SAM" id="Phobius"/>
    </source>
</evidence>
<reference evidence="2 3" key="1">
    <citation type="submission" date="2019-06" db="EMBL/GenBank/DDBJ databases">
        <title>Genome of Methylobacterium sp. 17Sr1-39.</title>
        <authorList>
            <person name="Seo T."/>
        </authorList>
    </citation>
    <scope>NUCLEOTIDE SEQUENCE [LARGE SCALE GENOMIC DNA]</scope>
    <source>
        <strain evidence="2 3">17Sr1-39</strain>
    </source>
</reference>
<dbReference type="RefSeq" id="WP_171070409.1">
    <property type="nucleotide sequence ID" value="NZ_VDDA01000032.1"/>
</dbReference>
<feature type="transmembrane region" description="Helical" evidence="1">
    <location>
        <begin position="7"/>
        <end position="27"/>
    </location>
</feature>
<dbReference type="Proteomes" id="UP000305267">
    <property type="component" value="Unassembled WGS sequence"/>
</dbReference>
<dbReference type="EMBL" id="VDDA01000032">
    <property type="protein sequence ID" value="TNC07633.1"/>
    <property type="molecule type" value="Genomic_DNA"/>
</dbReference>
<evidence type="ECO:0000313" key="3">
    <source>
        <dbReference type="Proteomes" id="UP000305267"/>
    </source>
</evidence>
<gene>
    <name evidence="2" type="ORF">FF100_31620</name>
</gene>
<accession>A0A5C4L9U5</accession>
<dbReference type="AlphaFoldDB" id="A0A5C4L9U5"/>
<keyword evidence="3" id="KW-1185">Reference proteome</keyword>